<gene>
    <name evidence="4" type="ORF">C1SCF055_LOCUS10241</name>
</gene>
<dbReference type="Pfam" id="PF00069">
    <property type="entry name" value="Pkinase"/>
    <property type="match status" value="1"/>
</dbReference>
<evidence type="ECO:0000313" key="6">
    <source>
        <dbReference type="EMBL" id="CAL4769873.1"/>
    </source>
</evidence>
<dbReference type="SUPFAM" id="SSF51197">
    <property type="entry name" value="Clavaminate synthase-like"/>
    <property type="match status" value="1"/>
</dbReference>
<sequence length="1823" mass="199356">MPCIPLGVASNTSPVRFVASPRTYESPRVAKVLLPQSSQVTHSAVPRAPSPVSPVRVAAMQQMYAPVARRARPSNPPTPAHHPMIPRPVPVAQPAQPVVQPVVQQASRPIVAQWAPPPVPRVLPAKLVPRQQAVAFACEAPLQGLNPAPPWNSMPFPWRRLRVGAAAAMLLATLQLGAPGFARVRRRKEPLEKELTLKRTRPAEQRPAEDRLSSAGPLLPFAAALPEAPPSEASDGDAWGVTAREAQAQDVLLGEGEPLEVSEDPLQDLVRNGVAMVPAVLSSETTAELYDFVLKDLAEARAAVEADPGLKHRYFSRHIRQTRSSATAAQTRWELQLPRNDVTQRALEEVLGGPVGALFTALCGSAELWEFTALLALPGAVPQQLHCDVAGDAAAAPPLVTAFVALQRVEREMGPTRFLPQTHRPDSDARRTFSVDKSHFLNTASSKVALLPPGAAVVYDGRLLHCGTGNASQRPRAQLVLTVRPCGCGAVASASRKTRRAFPENVTLEELKMGLKYQVPGTASPVQIAVPKPSPLDSPRSTATAATICPVPLSTPAYSERTIASPVVLSSLGRQSPHEKVTLRDPFLGWKRLLPALPYPNQAALRAADRLAETARASLTNGLLWRPAPRPTPDPLLTALGTGGSSEDCCAMASTPDPPESRKLSAVLESQPSELMKCLASSFCPGRESPGPQYTSAILLRTPSSKQNRRQISPGASCVVRPPSPQDPQGPKMMPGSFEELVANGAKAGALKVTLALFDLFCAAVSENSIVEQVCVELSLQLKREELQWDQLVLLRPLQTLAQTVASLMSGSGPLKEETFWSMLGDEEEYMPWWKALLARHGLQRSGQVLSQEQLADLITSACRMLRDSFAPESYLRNLRTVRFGAHRLQDRYEDFQLLTPSRFGRTYRCRGRLSFEERLCTQVRKDRMACPADQVRAEAETLRSMHNANLHRVVESFEDFNSIYIISELVDSIRLLAFLRSQYDAKFEITESWVSQVMRQVLEALGFCHQKKPRSIVHGDLGMDSVGLASISDPATSPHVIISDLALAGILSSPGNKFCDLPATPWWRHDQSLEAELEQCGPKQDVWACGCLLYILLSGCMPLKTNEICFGGPFHPPEKSQFYDIETRGDLGPLGQEWSHLRHASAQAEALCSRMLESNPAQRPTADECLCYPWLQPGATSVLCNVVPTTVFERLLQYDARIRGSKEVANQVMNHLSSSKISCASSVFAKATLPRHFDGTLESLDKVQMTPLGGVAPLLQLGLSVQTIERIMSGSTVGDGFKPLTASPMSSSSEWKSVELYFEQTYDVDGQGNVAHGFFVRRCMELAEDHVDRALWHIFIAANEDHRGVLSASKLEQVLDGQSWELPGLGKGSEDNDMEGRARIRAAVDPELTASEAVRQIAPTGTEVTFEALKEFVLQRHDKGCAAAAQELGETSSGCFHVHMNARNVTMLPATAPGGLIVGLALVLLLNSSWVIALMIVVGLLLFFVINLIMRQESMLYVPCVMPGMQTPSDNPEGMRSPADRQMEFEDVFLETVDGLRIHGWFLPVGDANETRNSPTLLFCHANAGNIGLRIPNFEHIIKKLKVNVFALDYRGFGQSEGTPSEEGLIEDALSAWRWLKKESEAGRIDPERLFVFGRSLGGAVAIALAAELQQLAQGPSPKGLILENTFTSISDVVNALFPLLAFESLKKRFLRIRWESIQRVQDLEVPMLFLTGEKDEMIPPSHSRMLHARAEKSRLRRNVVFPEGQHNDTWEKGGDEYWKVQATFLQECLSQDVRGAAKVRAKIEEAGQCASMASTTGEDGWETVDSKGASVPSSNDS</sequence>
<proteinExistence type="predicted"/>
<dbReference type="InterPro" id="IPR029058">
    <property type="entry name" value="AB_hydrolase_fold"/>
</dbReference>
<dbReference type="Gene3D" id="3.40.50.1820">
    <property type="entry name" value="alpha/beta hydrolase"/>
    <property type="match status" value="1"/>
</dbReference>
<dbReference type="PROSITE" id="PS50011">
    <property type="entry name" value="PROTEIN_KINASE_DOM"/>
    <property type="match status" value="1"/>
</dbReference>
<dbReference type="GO" id="GO:0016020">
    <property type="term" value="C:membrane"/>
    <property type="evidence" value="ECO:0007669"/>
    <property type="project" value="TreeGrafter"/>
</dbReference>
<keyword evidence="2" id="KW-1133">Transmembrane helix</keyword>
<evidence type="ECO:0000256" key="2">
    <source>
        <dbReference type="SAM" id="Phobius"/>
    </source>
</evidence>
<dbReference type="EMBL" id="CAMXCT010000725">
    <property type="protein sequence ID" value="CAI3982561.1"/>
    <property type="molecule type" value="Genomic_DNA"/>
</dbReference>
<dbReference type="GO" id="GO:0008474">
    <property type="term" value="F:palmitoyl-(protein) hydrolase activity"/>
    <property type="evidence" value="ECO:0007669"/>
    <property type="project" value="TreeGrafter"/>
</dbReference>
<dbReference type="SMART" id="SM00220">
    <property type="entry name" value="S_TKc"/>
    <property type="match status" value="1"/>
</dbReference>
<feature type="region of interest" description="Disordered" evidence="1">
    <location>
        <begin position="192"/>
        <end position="213"/>
    </location>
</feature>
<dbReference type="SUPFAM" id="SSF56112">
    <property type="entry name" value="Protein kinase-like (PK-like)"/>
    <property type="match status" value="1"/>
</dbReference>
<organism evidence="4">
    <name type="scientific">Cladocopium goreaui</name>
    <dbReference type="NCBI Taxonomy" id="2562237"/>
    <lineage>
        <taxon>Eukaryota</taxon>
        <taxon>Sar</taxon>
        <taxon>Alveolata</taxon>
        <taxon>Dinophyceae</taxon>
        <taxon>Suessiales</taxon>
        <taxon>Symbiodiniaceae</taxon>
        <taxon>Cladocopium</taxon>
    </lineage>
</organism>
<dbReference type="InterPro" id="IPR011009">
    <property type="entry name" value="Kinase-like_dom_sf"/>
</dbReference>
<name>A0A9P1C007_9DINO</name>
<comment type="caution">
    <text evidence="4">The sequence shown here is derived from an EMBL/GenBank/DDBJ whole genome shotgun (WGS) entry which is preliminary data.</text>
</comment>
<dbReference type="Proteomes" id="UP001152797">
    <property type="component" value="Unassembled WGS sequence"/>
</dbReference>
<dbReference type="Pfam" id="PF05721">
    <property type="entry name" value="PhyH"/>
    <property type="match status" value="1"/>
</dbReference>
<dbReference type="SUPFAM" id="SSF53474">
    <property type="entry name" value="alpha/beta-Hydrolases"/>
    <property type="match status" value="1"/>
</dbReference>
<keyword evidence="2" id="KW-0812">Transmembrane</keyword>
<dbReference type="PANTHER" id="PTHR12277">
    <property type="entry name" value="ALPHA/BETA HYDROLASE DOMAIN-CONTAINING PROTEIN"/>
    <property type="match status" value="1"/>
</dbReference>
<feature type="region of interest" description="Disordered" evidence="1">
    <location>
        <begin position="705"/>
        <end position="732"/>
    </location>
</feature>
<dbReference type="Pfam" id="PF07859">
    <property type="entry name" value="Abhydrolase_3"/>
    <property type="match status" value="1"/>
</dbReference>
<dbReference type="GO" id="GO:0004672">
    <property type="term" value="F:protein kinase activity"/>
    <property type="evidence" value="ECO:0007669"/>
    <property type="project" value="InterPro"/>
</dbReference>
<protein>
    <submittedName>
        <fullName evidence="6">Alpha/beta hydrolase domain-containing protein 13</fullName>
    </submittedName>
</protein>
<dbReference type="OrthoDB" id="10249433at2759"/>
<reference evidence="4" key="1">
    <citation type="submission" date="2022-10" db="EMBL/GenBank/DDBJ databases">
        <authorList>
            <person name="Chen Y."/>
            <person name="Dougan E. K."/>
            <person name="Chan C."/>
            <person name="Rhodes N."/>
            <person name="Thang M."/>
        </authorList>
    </citation>
    <scope>NUCLEOTIDE SEQUENCE</scope>
</reference>
<keyword evidence="7" id="KW-1185">Reference proteome</keyword>
<dbReference type="GO" id="GO:0005524">
    <property type="term" value="F:ATP binding"/>
    <property type="evidence" value="ECO:0007669"/>
    <property type="project" value="InterPro"/>
</dbReference>
<keyword evidence="2" id="KW-0472">Membrane</keyword>
<dbReference type="EMBL" id="CAMXCT030000725">
    <property type="protein sequence ID" value="CAL4769873.1"/>
    <property type="molecule type" value="Genomic_DNA"/>
</dbReference>
<evidence type="ECO:0000259" key="3">
    <source>
        <dbReference type="PROSITE" id="PS50011"/>
    </source>
</evidence>
<dbReference type="Gene3D" id="2.60.120.620">
    <property type="entry name" value="q2cbj1_9rhob like domain"/>
    <property type="match status" value="1"/>
</dbReference>
<feature type="domain" description="Protein kinase" evidence="3">
    <location>
        <begin position="893"/>
        <end position="1176"/>
    </location>
</feature>
<dbReference type="EMBL" id="CAMXCT020000725">
    <property type="protein sequence ID" value="CAL1135936.1"/>
    <property type="molecule type" value="Genomic_DNA"/>
</dbReference>
<dbReference type="Gene3D" id="1.10.510.10">
    <property type="entry name" value="Transferase(Phosphotransferase) domain 1"/>
    <property type="match status" value="1"/>
</dbReference>
<keyword evidence="6" id="KW-0378">Hydrolase</keyword>
<dbReference type="InterPro" id="IPR000719">
    <property type="entry name" value="Prot_kinase_dom"/>
</dbReference>
<evidence type="ECO:0000313" key="7">
    <source>
        <dbReference type="Proteomes" id="UP001152797"/>
    </source>
</evidence>
<evidence type="ECO:0000256" key="1">
    <source>
        <dbReference type="SAM" id="MobiDB-lite"/>
    </source>
</evidence>
<dbReference type="InterPro" id="IPR013094">
    <property type="entry name" value="AB_hydrolase_3"/>
</dbReference>
<dbReference type="PANTHER" id="PTHR12277:SF81">
    <property type="entry name" value="PROTEIN ABHD13"/>
    <property type="match status" value="1"/>
</dbReference>
<feature type="compositionally biased region" description="Basic and acidic residues" evidence="1">
    <location>
        <begin position="192"/>
        <end position="212"/>
    </location>
</feature>
<feature type="transmembrane region" description="Helical" evidence="2">
    <location>
        <begin position="1461"/>
        <end position="1491"/>
    </location>
</feature>
<reference evidence="5" key="2">
    <citation type="submission" date="2024-04" db="EMBL/GenBank/DDBJ databases">
        <authorList>
            <person name="Chen Y."/>
            <person name="Shah S."/>
            <person name="Dougan E. K."/>
            <person name="Thang M."/>
            <person name="Chan C."/>
        </authorList>
    </citation>
    <scope>NUCLEOTIDE SEQUENCE [LARGE SCALE GENOMIC DNA]</scope>
</reference>
<accession>A0A9P1C007</accession>
<feature type="region of interest" description="Disordered" evidence="1">
    <location>
        <begin position="1799"/>
        <end position="1823"/>
    </location>
</feature>
<dbReference type="InterPro" id="IPR008775">
    <property type="entry name" value="Phytyl_CoA_dOase-like"/>
</dbReference>
<dbReference type="Gene3D" id="3.30.200.20">
    <property type="entry name" value="Phosphorylase Kinase, domain 1"/>
    <property type="match status" value="1"/>
</dbReference>
<evidence type="ECO:0000313" key="5">
    <source>
        <dbReference type="EMBL" id="CAL1135936.1"/>
    </source>
</evidence>
<evidence type="ECO:0000313" key="4">
    <source>
        <dbReference type="EMBL" id="CAI3982561.1"/>
    </source>
</evidence>